<dbReference type="PANTHER" id="PTHR10380:SF218">
    <property type="entry name" value="ADULT CUTICLE PROTEIN 65AA-RELATED"/>
    <property type="match status" value="1"/>
</dbReference>
<dbReference type="PRINTS" id="PR00947">
    <property type="entry name" value="CUTICLE"/>
</dbReference>
<feature type="transmembrane region" description="Helical" evidence="3">
    <location>
        <begin position="44"/>
        <end position="74"/>
    </location>
</feature>
<evidence type="ECO:0000313" key="5">
    <source>
        <dbReference type="Proteomes" id="UP000668214"/>
    </source>
</evidence>
<keyword evidence="3" id="KW-0812">Transmembrane</keyword>
<protein>
    <submittedName>
        <fullName evidence="4">CU12 protein</fullName>
    </submittedName>
</protein>
<comment type="caution">
    <text evidence="4">The sequence shown here is derived from an EMBL/GenBank/DDBJ whole genome shotgun (WGS) entry which is preliminary data.</text>
</comment>
<evidence type="ECO:0000256" key="1">
    <source>
        <dbReference type="ARBA" id="ARBA00022460"/>
    </source>
</evidence>
<dbReference type="AlphaFoldDB" id="A0A836JRY2"/>
<sequence length="163" mass="18289">MCNTAPRFSAYIKADAPKDSRYLRIGRRLRTKGRLRDRSKINDLVLVFFNEMIFLLLFVTQVFVILALIAGVLAAPQSNPNDITIVNQEEVNNIGVGGYHFSYEQSDGQKREETAELKNEGTENESLSVVGSFSFIAPDGHTYRVDYTADENGFHPTINLVAK</sequence>
<gene>
    <name evidence="4" type="primary">Cp12_0</name>
    <name evidence="4" type="ORF">G6Z78_0008521</name>
</gene>
<dbReference type="PROSITE" id="PS00233">
    <property type="entry name" value="CHIT_BIND_RR_1"/>
    <property type="match status" value="1"/>
</dbReference>
<reference evidence="4" key="1">
    <citation type="submission" date="2020-02" db="EMBL/GenBank/DDBJ databases">
        <title>Relaxed selection underlies rapid genomic changes in the transitions from sociality to social parasitism in ants.</title>
        <authorList>
            <person name="Bi X."/>
        </authorList>
    </citation>
    <scope>NUCLEOTIDE SEQUENCE</scope>
    <source>
        <strain evidence="4">BGI-DK2014c</strain>
        <tissue evidence="4">Whole body</tissue>
    </source>
</reference>
<dbReference type="EMBL" id="JAANIA010002149">
    <property type="protein sequence ID" value="KAG5317298.1"/>
    <property type="molecule type" value="Genomic_DNA"/>
</dbReference>
<keyword evidence="3" id="KW-0472">Membrane</keyword>
<dbReference type="InterPro" id="IPR000618">
    <property type="entry name" value="Insect_cuticle"/>
</dbReference>
<dbReference type="GO" id="GO:0008010">
    <property type="term" value="F:structural constituent of chitin-based larval cuticle"/>
    <property type="evidence" value="ECO:0007669"/>
    <property type="project" value="TreeGrafter"/>
</dbReference>
<name>A0A836JRY2_9HYME</name>
<evidence type="ECO:0000313" key="4">
    <source>
        <dbReference type="EMBL" id="KAG5317298.1"/>
    </source>
</evidence>
<evidence type="ECO:0000256" key="3">
    <source>
        <dbReference type="SAM" id="Phobius"/>
    </source>
</evidence>
<dbReference type="Proteomes" id="UP000668214">
    <property type="component" value="Unassembled WGS sequence"/>
</dbReference>
<evidence type="ECO:0000256" key="2">
    <source>
        <dbReference type="PROSITE-ProRule" id="PRU00497"/>
    </source>
</evidence>
<proteinExistence type="predicted"/>
<keyword evidence="3" id="KW-1133">Transmembrane helix</keyword>
<keyword evidence="1 2" id="KW-0193">Cuticle</keyword>
<feature type="non-terminal residue" evidence="4">
    <location>
        <position position="1"/>
    </location>
</feature>
<feature type="non-terminal residue" evidence="4">
    <location>
        <position position="163"/>
    </location>
</feature>
<dbReference type="InterPro" id="IPR031311">
    <property type="entry name" value="CHIT_BIND_RR_consensus"/>
</dbReference>
<dbReference type="GO" id="GO:0062129">
    <property type="term" value="C:chitin-based extracellular matrix"/>
    <property type="evidence" value="ECO:0007669"/>
    <property type="project" value="TreeGrafter"/>
</dbReference>
<dbReference type="Pfam" id="PF00379">
    <property type="entry name" value="Chitin_bind_4"/>
    <property type="match status" value="1"/>
</dbReference>
<dbReference type="PROSITE" id="PS51155">
    <property type="entry name" value="CHIT_BIND_RR_2"/>
    <property type="match status" value="1"/>
</dbReference>
<accession>A0A836JRY2</accession>
<organism evidence="4 5">
    <name type="scientific">Pseudoatta argentina</name>
    <dbReference type="NCBI Taxonomy" id="621737"/>
    <lineage>
        <taxon>Eukaryota</taxon>
        <taxon>Metazoa</taxon>
        <taxon>Ecdysozoa</taxon>
        <taxon>Arthropoda</taxon>
        <taxon>Hexapoda</taxon>
        <taxon>Insecta</taxon>
        <taxon>Pterygota</taxon>
        <taxon>Neoptera</taxon>
        <taxon>Endopterygota</taxon>
        <taxon>Hymenoptera</taxon>
        <taxon>Apocrita</taxon>
        <taxon>Aculeata</taxon>
        <taxon>Formicoidea</taxon>
        <taxon>Formicidae</taxon>
        <taxon>Myrmicinae</taxon>
        <taxon>Pseudoatta</taxon>
    </lineage>
</organism>
<dbReference type="InterPro" id="IPR050468">
    <property type="entry name" value="Cuticle_Struct_Prot"/>
</dbReference>
<keyword evidence="5" id="KW-1185">Reference proteome</keyword>
<dbReference type="PANTHER" id="PTHR10380">
    <property type="entry name" value="CUTICLE PROTEIN"/>
    <property type="match status" value="1"/>
</dbReference>